<evidence type="ECO:0000313" key="4">
    <source>
        <dbReference type="Proteomes" id="UP000298781"/>
    </source>
</evidence>
<dbReference type="SUPFAM" id="SSF51735">
    <property type="entry name" value="NAD(P)-binding Rossmann-fold domains"/>
    <property type="match status" value="1"/>
</dbReference>
<name>A0A4D7AUU7_9HYPH</name>
<evidence type="ECO:0000259" key="2">
    <source>
        <dbReference type="Pfam" id="PF01370"/>
    </source>
</evidence>
<sequence>MTSDAGPILVTGTAGFIGFHTAVKLLDRGLEVIGVDNVNDYYDPNLKEARLARLGERQGHQFHRIDIADGAALNAVFTQSRPRRVIHLAAQAGVRYSLVNPHAYVQANLVGFANILECCRHHGVEHLVYASTSSVYGANTNMPFSVRQNADHPLTLYAASKRANELMAHSYSHLFGLPTTGLRFFTVYGPWGRPDMMMYIFTKAILDGREIELFNHGEMLRDFTYVDDIVEGVVRSCDVVATPDPQWRSDVPTPGTSKAPYRLYNIGNNKAEPLMRVVELLEQRLGRKAKTIMKPMQMGDVPATCADVDDLTRQTGFQPATPLEVGVARFVDWYRSYHQVA</sequence>
<dbReference type="Gene3D" id="3.40.50.720">
    <property type="entry name" value="NAD(P)-binding Rossmann-like Domain"/>
    <property type="match status" value="1"/>
</dbReference>
<proteinExistence type="predicted"/>
<evidence type="ECO:0000256" key="1">
    <source>
        <dbReference type="ARBA" id="ARBA00023027"/>
    </source>
</evidence>
<feature type="domain" description="NAD-dependent epimerase/dehydratase" evidence="2">
    <location>
        <begin position="8"/>
        <end position="238"/>
    </location>
</feature>
<dbReference type="EMBL" id="CP039690">
    <property type="protein sequence ID" value="QCI63471.1"/>
    <property type="molecule type" value="Genomic_DNA"/>
</dbReference>
<gene>
    <name evidence="3" type="ORF">E8M01_03985</name>
</gene>
<dbReference type="KEGG" id="pstg:E8M01_03985"/>
<dbReference type="InterPro" id="IPR036291">
    <property type="entry name" value="NAD(P)-bd_dom_sf"/>
</dbReference>
<accession>A0A4D7AUU7</accession>
<keyword evidence="1" id="KW-0520">NAD</keyword>
<evidence type="ECO:0000313" key="3">
    <source>
        <dbReference type="EMBL" id="QCI63471.1"/>
    </source>
</evidence>
<dbReference type="CDD" id="cd05253">
    <property type="entry name" value="UDP_GE_SDE_e"/>
    <property type="match status" value="1"/>
</dbReference>
<organism evidence="3 4">
    <name type="scientific">Phreatobacter stygius</name>
    <dbReference type="NCBI Taxonomy" id="1940610"/>
    <lineage>
        <taxon>Bacteria</taxon>
        <taxon>Pseudomonadati</taxon>
        <taxon>Pseudomonadota</taxon>
        <taxon>Alphaproteobacteria</taxon>
        <taxon>Hyphomicrobiales</taxon>
        <taxon>Phreatobacteraceae</taxon>
        <taxon>Phreatobacter</taxon>
    </lineage>
</organism>
<keyword evidence="4" id="KW-1185">Reference proteome</keyword>
<dbReference type="OrthoDB" id="9801785at2"/>
<dbReference type="Proteomes" id="UP000298781">
    <property type="component" value="Chromosome"/>
</dbReference>
<dbReference type="RefSeq" id="WP_136958929.1">
    <property type="nucleotide sequence ID" value="NZ_CP039690.1"/>
</dbReference>
<reference evidence="3 4" key="1">
    <citation type="submission" date="2019-04" db="EMBL/GenBank/DDBJ databases">
        <title>Phreatobacter aquaticus sp. nov.</title>
        <authorList>
            <person name="Choi A."/>
        </authorList>
    </citation>
    <scope>NUCLEOTIDE SEQUENCE [LARGE SCALE GENOMIC DNA]</scope>
    <source>
        <strain evidence="3 4">KCTC 52518</strain>
    </source>
</reference>
<dbReference type="Gene3D" id="3.90.25.10">
    <property type="entry name" value="UDP-galactose 4-epimerase, domain 1"/>
    <property type="match status" value="1"/>
</dbReference>
<dbReference type="Pfam" id="PF01370">
    <property type="entry name" value="Epimerase"/>
    <property type="match status" value="1"/>
</dbReference>
<dbReference type="PRINTS" id="PR01713">
    <property type="entry name" value="NUCEPIMERASE"/>
</dbReference>
<dbReference type="PANTHER" id="PTHR43574">
    <property type="entry name" value="EPIMERASE-RELATED"/>
    <property type="match status" value="1"/>
</dbReference>
<protein>
    <submittedName>
        <fullName evidence="3">NAD-dependent epimerase</fullName>
    </submittedName>
</protein>
<dbReference type="InterPro" id="IPR001509">
    <property type="entry name" value="Epimerase_deHydtase"/>
</dbReference>
<dbReference type="AlphaFoldDB" id="A0A4D7AUU7"/>